<dbReference type="PANTHER" id="PTHR42070:SF1">
    <property type="entry name" value="FILAMENT ASSOCIATED PROTEIN, PUTATIVE (AFU_ORTHOLOGUE AFUA_8G06630)-RELATED"/>
    <property type="match status" value="1"/>
</dbReference>
<accession>A0A9P9ADE5</accession>
<feature type="compositionally biased region" description="Polar residues" evidence="1">
    <location>
        <begin position="134"/>
        <end position="143"/>
    </location>
</feature>
<dbReference type="CDD" id="cd14688">
    <property type="entry name" value="bZIP_YAP"/>
    <property type="match status" value="1"/>
</dbReference>
<gene>
    <name evidence="2" type="ORF">F5X68DRAFT_188126</name>
</gene>
<dbReference type="AlphaFoldDB" id="A0A9P9ADE5"/>
<keyword evidence="3" id="KW-1185">Reference proteome</keyword>
<evidence type="ECO:0000313" key="3">
    <source>
        <dbReference type="Proteomes" id="UP000770015"/>
    </source>
</evidence>
<dbReference type="OrthoDB" id="4505928at2759"/>
<feature type="compositionally biased region" description="Low complexity" evidence="1">
    <location>
        <begin position="190"/>
        <end position="201"/>
    </location>
</feature>
<proteinExistence type="predicted"/>
<feature type="region of interest" description="Disordered" evidence="1">
    <location>
        <begin position="1"/>
        <end position="47"/>
    </location>
</feature>
<evidence type="ECO:0000256" key="1">
    <source>
        <dbReference type="SAM" id="MobiDB-lite"/>
    </source>
</evidence>
<dbReference type="EMBL" id="JAGSXJ010000004">
    <property type="protein sequence ID" value="KAH6692459.1"/>
    <property type="molecule type" value="Genomic_DNA"/>
</dbReference>
<sequence>MSATDTDGTQPPPTKRARKSSAQTKDPANASRIRDNQRRSRARRKEYVEELQRQVQEYEKQGVQASLDIQKAARDVSIENSRLRTLLSHRGVSAPEIDAYLRSFDGIIHADGPLSDHHVKREHSLPLPLPPAPQQHTSHRTSSLDPLSVLADASTQVSSTVTAPQYHEPRGVKTCRTPQQQQPPPPPPAQHHASAYPPAASPLQMSCNAAARIIADMQGHSDTRHARVSLGCSPYEQDCVVNNVSLFRILEQ</sequence>
<feature type="region of interest" description="Disordered" evidence="1">
    <location>
        <begin position="117"/>
        <end position="143"/>
    </location>
</feature>
<dbReference type="Proteomes" id="UP000770015">
    <property type="component" value="Unassembled WGS sequence"/>
</dbReference>
<comment type="caution">
    <text evidence="2">The sequence shown here is derived from an EMBL/GenBank/DDBJ whole genome shotgun (WGS) entry which is preliminary data.</text>
</comment>
<reference evidence="2" key="1">
    <citation type="journal article" date="2021" name="Nat. Commun.">
        <title>Genetic determinants of endophytism in the Arabidopsis root mycobiome.</title>
        <authorList>
            <person name="Mesny F."/>
            <person name="Miyauchi S."/>
            <person name="Thiergart T."/>
            <person name="Pickel B."/>
            <person name="Atanasova L."/>
            <person name="Karlsson M."/>
            <person name="Huettel B."/>
            <person name="Barry K.W."/>
            <person name="Haridas S."/>
            <person name="Chen C."/>
            <person name="Bauer D."/>
            <person name="Andreopoulos W."/>
            <person name="Pangilinan J."/>
            <person name="LaButti K."/>
            <person name="Riley R."/>
            <person name="Lipzen A."/>
            <person name="Clum A."/>
            <person name="Drula E."/>
            <person name="Henrissat B."/>
            <person name="Kohler A."/>
            <person name="Grigoriev I.V."/>
            <person name="Martin F.M."/>
            <person name="Hacquard S."/>
        </authorList>
    </citation>
    <scope>NUCLEOTIDE SEQUENCE</scope>
    <source>
        <strain evidence="2">MPI-SDFR-AT-0117</strain>
    </source>
</reference>
<evidence type="ECO:0008006" key="4">
    <source>
        <dbReference type="Google" id="ProtNLM"/>
    </source>
</evidence>
<evidence type="ECO:0000313" key="2">
    <source>
        <dbReference type="EMBL" id="KAH6692459.1"/>
    </source>
</evidence>
<protein>
    <recommendedName>
        <fullName evidence="4">BZIP domain-containing protein</fullName>
    </recommendedName>
</protein>
<organism evidence="2 3">
    <name type="scientific">Plectosphaerella plurivora</name>
    <dbReference type="NCBI Taxonomy" id="936078"/>
    <lineage>
        <taxon>Eukaryota</taxon>
        <taxon>Fungi</taxon>
        <taxon>Dikarya</taxon>
        <taxon>Ascomycota</taxon>
        <taxon>Pezizomycotina</taxon>
        <taxon>Sordariomycetes</taxon>
        <taxon>Hypocreomycetidae</taxon>
        <taxon>Glomerellales</taxon>
        <taxon>Plectosphaerellaceae</taxon>
        <taxon>Plectosphaerella</taxon>
    </lineage>
</organism>
<dbReference type="PANTHER" id="PTHR42070">
    <property type="entry name" value="FILAMENT ASSOCIATED PROTEIN, PUTATIVE (AFU_ORTHOLOGUE AFUA_8G06630)-RELATED"/>
    <property type="match status" value="1"/>
</dbReference>
<name>A0A9P9ADE5_9PEZI</name>
<feature type="region of interest" description="Disordered" evidence="1">
    <location>
        <begin position="155"/>
        <end position="201"/>
    </location>
</feature>